<dbReference type="AlphaFoldDB" id="A0A6A6NST6"/>
<evidence type="ECO:0008006" key="4">
    <source>
        <dbReference type="Google" id="ProtNLM"/>
    </source>
</evidence>
<proteinExistence type="predicted"/>
<evidence type="ECO:0000313" key="2">
    <source>
        <dbReference type="EMBL" id="KAF2454567.1"/>
    </source>
</evidence>
<name>A0A6A6NST6_9PEZI</name>
<evidence type="ECO:0000256" key="1">
    <source>
        <dbReference type="SAM" id="SignalP"/>
    </source>
</evidence>
<dbReference type="EMBL" id="MU001690">
    <property type="protein sequence ID" value="KAF2454567.1"/>
    <property type="molecule type" value="Genomic_DNA"/>
</dbReference>
<accession>A0A6A6NST6</accession>
<feature type="signal peptide" evidence="1">
    <location>
        <begin position="1"/>
        <end position="16"/>
    </location>
</feature>
<feature type="chain" id="PRO_5025541669" description="Chitin-binding type-1 domain-containing protein" evidence="1">
    <location>
        <begin position="17"/>
        <end position="103"/>
    </location>
</feature>
<reference evidence="2" key="1">
    <citation type="journal article" date="2020" name="Stud. Mycol.">
        <title>101 Dothideomycetes genomes: a test case for predicting lifestyles and emergence of pathogens.</title>
        <authorList>
            <person name="Haridas S."/>
            <person name="Albert R."/>
            <person name="Binder M."/>
            <person name="Bloem J."/>
            <person name="Labutti K."/>
            <person name="Salamov A."/>
            <person name="Andreopoulos B."/>
            <person name="Baker S."/>
            <person name="Barry K."/>
            <person name="Bills G."/>
            <person name="Bluhm B."/>
            <person name="Cannon C."/>
            <person name="Castanera R."/>
            <person name="Culley D."/>
            <person name="Daum C."/>
            <person name="Ezra D."/>
            <person name="Gonzalez J."/>
            <person name="Henrissat B."/>
            <person name="Kuo A."/>
            <person name="Liang C."/>
            <person name="Lipzen A."/>
            <person name="Lutzoni F."/>
            <person name="Magnuson J."/>
            <person name="Mondo S."/>
            <person name="Nolan M."/>
            <person name="Ohm R."/>
            <person name="Pangilinan J."/>
            <person name="Park H.-J."/>
            <person name="Ramirez L."/>
            <person name="Alfaro M."/>
            <person name="Sun H."/>
            <person name="Tritt A."/>
            <person name="Yoshinaga Y."/>
            <person name="Zwiers L.-H."/>
            <person name="Turgeon B."/>
            <person name="Goodwin S."/>
            <person name="Spatafora J."/>
            <person name="Crous P."/>
            <person name="Grigoriev I."/>
        </authorList>
    </citation>
    <scope>NUCLEOTIDE SEQUENCE</scope>
    <source>
        <strain evidence="2">ATCC 16933</strain>
    </source>
</reference>
<evidence type="ECO:0000313" key="3">
    <source>
        <dbReference type="Proteomes" id="UP000799766"/>
    </source>
</evidence>
<sequence length="103" mass="10587">MQPLALPLGLVATAAAARPAEERFSPIDARARPKPADCNRLRGRQMNFGSWLPMGHNVDVAGGHSPGEACGSDSGSCGGGWCCPLGAQCGSDGWCDSELAFGQ</sequence>
<gene>
    <name evidence="2" type="ORF">BDY21DRAFT_365991</name>
</gene>
<keyword evidence="3" id="KW-1185">Reference proteome</keyword>
<organism evidence="2 3">
    <name type="scientific">Lineolata rhizophorae</name>
    <dbReference type="NCBI Taxonomy" id="578093"/>
    <lineage>
        <taxon>Eukaryota</taxon>
        <taxon>Fungi</taxon>
        <taxon>Dikarya</taxon>
        <taxon>Ascomycota</taxon>
        <taxon>Pezizomycotina</taxon>
        <taxon>Dothideomycetes</taxon>
        <taxon>Dothideomycetes incertae sedis</taxon>
        <taxon>Lineolatales</taxon>
        <taxon>Lineolataceae</taxon>
        <taxon>Lineolata</taxon>
    </lineage>
</organism>
<dbReference type="Proteomes" id="UP000799766">
    <property type="component" value="Unassembled WGS sequence"/>
</dbReference>
<keyword evidence="1" id="KW-0732">Signal</keyword>
<protein>
    <recommendedName>
        <fullName evidence="4">Chitin-binding type-1 domain-containing protein</fullName>
    </recommendedName>
</protein>